<dbReference type="InterPro" id="IPR001258">
    <property type="entry name" value="NHL_repeat"/>
</dbReference>
<feature type="repeat" description="NHL" evidence="2">
    <location>
        <begin position="633"/>
        <end position="676"/>
    </location>
</feature>
<evidence type="ECO:0000256" key="4">
    <source>
        <dbReference type="SAM" id="MobiDB-lite"/>
    </source>
</evidence>
<dbReference type="PANTHER" id="PTHR24104">
    <property type="entry name" value="E3 UBIQUITIN-PROTEIN LIGASE NHLRC1-RELATED"/>
    <property type="match status" value="1"/>
</dbReference>
<dbReference type="PANTHER" id="PTHR24104:SF53">
    <property type="match status" value="1"/>
</dbReference>
<dbReference type="CDD" id="cd14961">
    <property type="entry name" value="NHL_TRIM32_like"/>
    <property type="match status" value="1"/>
</dbReference>
<evidence type="ECO:0000256" key="1">
    <source>
        <dbReference type="ARBA" id="ARBA00022737"/>
    </source>
</evidence>
<feature type="compositionally biased region" description="Polar residues" evidence="4">
    <location>
        <begin position="404"/>
        <end position="419"/>
    </location>
</feature>
<name>A0AAV6RD93_SOLSE</name>
<feature type="compositionally biased region" description="Polar residues" evidence="4">
    <location>
        <begin position="365"/>
        <end position="378"/>
    </location>
</feature>
<dbReference type="GO" id="GO:0061630">
    <property type="term" value="F:ubiquitin protein ligase activity"/>
    <property type="evidence" value="ECO:0007669"/>
    <property type="project" value="TreeGrafter"/>
</dbReference>
<protein>
    <submittedName>
        <fullName evidence="5">Tripartite motif-containing protein 3</fullName>
    </submittedName>
</protein>
<evidence type="ECO:0000313" key="5">
    <source>
        <dbReference type="EMBL" id="KAG7502257.1"/>
    </source>
</evidence>
<organism evidence="5 6">
    <name type="scientific">Solea senegalensis</name>
    <name type="common">Senegalese sole</name>
    <dbReference type="NCBI Taxonomy" id="28829"/>
    <lineage>
        <taxon>Eukaryota</taxon>
        <taxon>Metazoa</taxon>
        <taxon>Chordata</taxon>
        <taxon>Craniata</taxon>
        <taxon>Vertebrata</taxon>
        <taxon>Euteleostomi</taxon>
        <taxon>Actinopterygii</taxon>
        <taxon>Neopterygii</taxon>
        <taxon>Teleostei</taxon>
        <taxon>Neoteleostei</taxon>
        <taxon>Acanthomorphata</taxon>
        <taxon>Carangaria</taxon>
        <taxon>Pleuronectiformes</taxon>
        <taxon>Pleuronectoidei</taxon>
        <taxon>Soleidae</taxon>
        <taxon>Solea</taxon>
    </lineage>
</organism>
<dbReference type="EMBL" id="JAGKHQ010000012">
    <property type="protein sequence ID" value="KAG7502257.1"/>
    <property type="molecule type" value="Genomic_DNA"/>
</dbReference>
<reference evidence="5 6" key="1">
    <citation type="journal article" date="2021" name="Sci. Rep.">
        <title>Chromosome anchoring in Senegalese sole (Solea senegalensis) reveals sex-associated markers and genome rearrangements in flatfish.</title>
        <authorList>
            <person name="Guerrero-Cozar I."/>
            <person name="Gomez-Garrido J."/>
            <person name="Berbel C."/>
            <person name="Martinez-Blanch J.F."/>
            <person name="Alioto T."/>
            <person name="Claros M.G."/>
            <person name="Gagnaire P.A."/>
            <person name="Manchado M."/>
        </authorList>
    </citation>
    <scope>NUCLEOTIDE SEQUENCE [LARGE SCALE GENOMIC DNA]</scope>
    <source>
        <strain evidence="5">Sse05_10M</strain>
    </source>
</reference>
<comment type="caution">
    <text evidence="5">The sequence shown here is derived from an EMBL/GenBank/DDBJ whole genome shotgun (WGS) entry which is preliminary data.</text>
</comment>
<dbReference type="Proteomes" id="UP000693946">
    <property type="component" value="Linkage Group LG2"/>
</dbReference>
<keyword evidence="1" id="KW-0677">Repeat</keyword>
<dbReference type="GO" id="GO:0000209">
    <property type="term" value="P:protein polyubiquitination"/>
    <property type="evidence" value="ECO:0007669"/>
    <property type="project" value="TreeGrafter"/>
</dbReference>
<evidence type="ECO:0000313" key="6">
    <source>
        <dbReference type="Proteomes" id="UP000693946"/>
    </source>
</evidence>
<feature type="region of interest" description="Disordered" evidence="4">
    <location>
        <begin position="351"/>
        <end position="473"/>
    </location>
</feature>
<proteinExistence type="predicted"/>
<sequence length="918" mass="101026">MKKYTPLLSLHTEGNWRQLAGLLATTNKRGASQSMGQRLMAHIEREGHSLSPDYYSESPSPTFLSQSPPCWVIQAQNDLAQAEIDLHRQQEHHATETESVKKGIERAVLGARREERRLLERVEQDHRDTQQWLEQVKKENMAAVRVSQSLLDQRLSKLAQLQQKIQEIGQQPALDLSGSNQHLLLKEVTEFLQPWEISVSLKKVNFKPSSQPNAVTFGDIRMQEQSLCLHVGGCGPQGQMCALHSCEIQSEDTNHQGAGGEKGVLEQGWTSPTGRVVKKISLSTRSDLESVEDQTKICHWLPKGEHNERESFQDDGMESASLQQPQDDVFLAVPTVLKNMDTEGRELMHKMNSNGKHYSHRTQRRSLSVVSGRKQSPSPERRQEHGKLSYHMSLDSQGGDKGKVSQNLRYGNSALTSPRMTPREPLTSQSCLDLTSRGRPHSRLSQSSDEHSHGTFGDSGRAPSPTDSLDSSYTFIVSPSHDYSMNRSSLNHNNRLSKSAVDLTHKTRPLIRGGSNEQVGVWRVKCSKFNSMSSSTSVSPVLSHSPRVSEMGQTLSYPSYKGHHIMSHQQKKTTVAGSSQPLGSRSLSMSVIDGLSQEPTQIRGERGEPALVELEEEGDTSFAVFNPGSPHLIRQFGKQGSGRADLTLPSGIHATPQGQLFIVDCGNARVQVTDPRGNVLQQVTSPTSDGSARRCRNYFDIAVNAKGLIALSCAAERALLVFSRHGRLLQTFGGSGLGSAKHELEAPRGVTVTRLDEFLVADIRKGTLVALKLDPKTGSRIERTVVTGFHRPYLVTACLSSGMVAVSERGNETGRVPCIKVLEPGWNTVRILGVCAGMGPVLVCPWGICIDADGNVLVADWGEDHRVLLYPAQGVGWPIINHGLSSPRGLTLLPEGQLAVSDSMHHCIKIYQYKTTHD</sequence>
<feature type="repeat" description="NHL" evidence="2">
    <location>
        <begin position="881"/>
        <end position="914"/>
    </location>
</feature>
<evidence type="ECO:0000256" key="3">
    <source>
        <dbReference type="SAM" id="Coils"/>
    </source>
</evidence>
<gene>
    <name evidence="5" type="ORF">JOB18_016762</name>
</gene>
<dbReference type="PROSITE" id="PS51125">
    <property type="entry name" value="NHL"/>
    <property type="match status" value="3"/>
</dbReference>
<keyword evidence="3" id="KW-0175">Coiled coil</keyword>
<keyword evidence="6" id="KW-1185">Reference proteome</keyword>
<dbReference type="InterPro" id="IPR050952">
    <property type="entry name" value="TRIM-NHL_E3_ligases"/>
</dbReference>
<feature type="repeat" description="NHL" evidence="2">
    <location>
        <begin position="837"/>
        <end position="873"/>
    </location>
</feature>
<evidence type="ECO:0000256" key="2">
    <source>
        <dbReference type="PROSITE-ProRule" id="PRU00504"/>
    </source>
</evidence>
<dbReference type="AlphaFoldDB" id="A0AAV6RD93"/>
<dbReference type="GO" id="GO:0043161">
    <property type="term" value="P:proteasome-mediated ubiquitin-dependent protein catabolic process"/>
    <property type="evidence" value="ECO:0007669"/>
    <property type="project" value="TreeGrafter"/>
</dbReference>
<accession>A0AAV6RD93</accession>
<dbReference type="Pfam" id="PF01436">
    <property type="entry name" value="NHL"/>
    <property type="match status" value="2"/>
</dbReference>
<feature type="coiled-coil region" evidence="3">
    <location>
        <begin position="119"/>
        <end position="171"/>
    </location>
</feature>